<dbReference type="OrthoDB" id="2228at2759"/>
<gene>
    <name evidence="2" type="ORF">B4U79_17359</name>
</gene>
<protein>
    <submittedName>
        <fullName evidence="2">Uncharacterized protein</fullName>
    </submittedName>
</protein>
<reference evidence="2 3" key="1">
    <citation type="journal article" date="2018" name="Gigascience">
        <title>Genomes of trombidid mites reveal novel predicted allergens and laterally-transferred genes associated with secondary metabolism.</title>
        <authorList>
            <person name="Dong X."/>
            <person name="Chaisiri K."/>
            <person name="Xia D."/>
            <person name="Armstrong S.D."/>
            <person name="Fang Y."/>
            <person name="Donnelly M.J."/>
            <person name="Kadowaki T."/>
            <person name="McGarry J.W."/>
            <person name="Darby A.C."/>
            <person name="Makepeace B.L."/>
        </authorList>
    </citation>
    <scope>NUCLEOTIDE SEQUENCE [LARGE SCALE GENOMIC DNA]</scope>
    <source>
        <strain evidence="2">UoL-WK</strain>
    </source>
</reference>
<evidence type="ECO:0000256" key="1">
    <source>
        <dbReference type="ARBA" id="ARBA00009884"/>
    </source>
</evidence>
<dbReference type="EMBL" id="NCKU01000974">
    <property type="protein sequence ID" value="RWS13492.1"/>
    <property type="molecule type" value="Genomic_DNA"/>
</dbReference>
<dbReference type="Proteomes" id="UP000285301">
    <property type="component" value="Unassembled WGS sequence"/>
</dbReference>
<evidence type="ECO:0000313" key="3">
    <source>
        <dbReference type="Proteomes" id="UP000285301"/>
    </source>
</evidence>
<proteinExistence type="inferred from homology"/>
<comment type="similarity">
    <text evidence="1">Belongs to the STXBP/unc-18/SEC1 family.</text>
</comment>
<organism evidence="2 3">
    <name type="scientific">Dinothrombium tinctorium</name>
    <dbReference type="NCBI Taxonomy" id="1965070"/>
    <lineage>
        <taxon>Eukaryota</taxon>
        <taxon>Metazoa</taxon>
        <taxon>Ecdysozoa</taxon>
        <taxon>Arthropoda</taxon>
        <taxon>Chelicerata</taxon>
        <taxon>Arachnida</taxon>
        <taxon>Acari</taxon>
        <taxon>Acariformes</taxon>
        <taxon>Trombidiformes</taxon>
        <taxon>Prostigmata</taxon>
        <taxon>Anystina</taxon>
        <taxon>Parasitengona</taxon>
        <taxon>Trombidioidea</taxon>
        <taxon>Trombidiidae</taxon>
        <taxon>Dinothrombium</taxon>
    </lineage>
</organism>
<dbReference type="Gene3D" id="3.40.50.1910">
    <property type="match status" value="2"/>
</dbReference>
<name>A0A3S3QSX2_9ACAR</name>
<dbReference type="PANTHER" id="PTHR11679">
    <property type="entry name" value="VESICLE PROTEIN SORTING-ASSOCIATED"/>
    <property type="match status" value="1"/>
</dbReference>
<dbReference type="InterPro" id="IPR001619">
    <property type="entry name" value="Sec1-like"/>
</dbReference>
<dbReference type="AlphaFoldDB" id="A0A3S3QSX2"/>
<sequence>MMANIEKKIMKLCVCKAERPKFKEVAPILLSNPQMASVLIVDYETEVYSLPTNVFNFDTQTKREQIRGLTKIAFDIFDQRFLRKMKTSESKGIVVIADEESRRMMYTAIGANVAKEKSIACVFDIKDSVQNILTLNLDVYYLLNIADLSDNDFKHVIRDICGRACQNCAVFLTFDHFDEEDGWRVDILQKVLSKKQVQPPQAIVAFNAFNPFVALIDSTANLGYIHTFRERGFRLDAVASPIDKPASITAGVSRNTDFDETTSSKLAYRLASIFEQMSEFPTVRYYRAFHRQNRLIAEMFLKHFKERQKSTSKNRRVYSRNYTLIIVDRSIDLLTPILHSSTYLPFVFQELELIYNSGDNQIDEKLSKISVDQVYQTVIDLVKQNSSDAQNDQKKRSLQQHIENIEMMNNKLKNGYRALMDVESMVLGKSKTSKASDKNVKEKTIKKLLHATHKAITPLDIIRLFTIYLLTEEKIVPKYEKLLKNKKQLTAAELEKVSEFAKLTKRLFEANKIALQKLIDKPMIAQIINAFSRGKLSNDTFPEAERGRGSDSRNKIFIFMLGGLSYSELQFAGNFDGKLEVNLCSDGVMTSRMFYEHLIRNS</sequence>
<keyword evidence="3" id="KW-1185">Reference proteome</keyword>
<dbReference type="STRING" id="1965070.A0A3S3QSX2"/>
<dbReference type="GO" id="GO:0016192">
    <property type="term" value="P:vesicle-mediated transport"/>
    <property type="evidence" value="ECO:0007669"/>
    <property type="project" value="InterPro"/>
</dbReference>
<accession>A0A3S3QSX2</accession>
<dbReference type="SUPFAM" id="SSF56815">
    <property type="entry name" value="Sec1/munc18-like (SM) proteins"/>
    <property type="match status" value="1"/>
</dbReference>
<comment type="caution">
    <text evidence="2">The sequence shown here is derived from an EMBL/GenBank/DDBJ whole genome shotgun (WGS) entry which is preliminary data.</text>
</comment>
<dbReference type="InterPro" id="IPR036045">
    <property type="entry name" value="Sec1-like_sf"/>
</dbReference>
<dbReference type="Pfam" id="PF00995">
    <property type="entry name" value="Sec1"/>
    <property type="match status" value="2"/>
</dbReference>
<evidence type="ECO:0000313" key="2">
    <source>
        <dbReference type="EMBL" id="RWS13492.1"/>
    </source>
</evidence>
<dbReference type="InterPro" id="IPR027482">
    <property type="entry name" value="Sec1-like_dom2"/>
</dbReference>